<accession>A9WN21</accession>
<keyword evidence="9" id="KW-0645">Protease</keyword>
<comment type="cofactor">
    <cofactor evidence="2">
        <name>Mn(2+)</name>
        <dbReference type="ChEBI" id="CHEBI:29035"/>
    </cofactor>
</comment>
<evidence type="ECO:0000259" key="8">
    <source>
        <dbReference type="SMART" id="SM01011"/>
    </source>
</evidence>
<reference evidence="10" key="1">
    <citation type="journal article" date="2008" name="J. Bacteriol.">
        <title>Genome sequence of the fish pathogen Renibacterium salmoninarum suggests reductive evolution away from an environmental Arthrobacter ancestor.</title>
        <authorList>
            <person name="Wiens G.D."/>
            <person name="Rockey D.D."/>
            <person name="Wu Z."/>
            <person name="Chang J."/>
            <person name="Levy R."/>
            <person name="Crane S."/>
            <person name="Chen D.S."/>
            <person name="Capri G.R."/>
            <person name="Burnett J.R."/>
            <person name="Sudheesh P.S."/>
            <person name="Schipma M.J."/>
            <person name="Burd H."/>
            <person name="Bhattacharyya A."/>
            <person name="Rhodes L.D."/>
            <person name="Kaul R."/>
            <person name="Strom M.S."/>
        </authorList>
    </citation>
    <scope>NUCLEOTIDE SEQUENCE [LARGE SCALE GENOMIC DNA]</scope>
    <source>
        <strain evidence="10">ATCC 33209 / DSM 20767 / JCM 11484 / NBRC 15589 / NCIMB 2235</strain>
    </source>
</reference>
<dbReference type="eggNOG" id="COG0006">
    <property type="taxonomic scope" value="Bacteria"/>
</dbReference>
<dbReference type="InterPro" id="IPR036005">
    <property type="entry name" value="Creatinase/aminopeptidase-like"/>
</dbReference>
<evidence type="ECO:0000256" key="5">
    <source>
        <dbReference type="ARBA" id="ARBA00022723"/>
    </source>
</evidence>
<evidence type="ECO:0000313" key="10">
    <source>
        <dbReference type="Proteomes" id="UP000002007"/>
    </source>
</evidence>
<keyword evidence="7" id="KW-0464">Manganese</keyword>
<dbReference type="Pfam" id="PF00557">
    <property type="entry name" value="Peptidase_M24"/>
    <property type="match status" value="1"/>
</dbReference>
<dbReference type="GO" id="GO:0030145">
    <property type="term" value="F:manganese ion binding"/>
    <property type="evidence" value="ECO:0007669"/>
    <property type="project" value="InterPro"/>
</dbReference>
<dbReference type="Gene3D" id="3.40.350.10">
    <property type="entry name" value="Creatinase/prolidase N-terminal domain"/>
    <property type="match status" value="1"/>
</dbReference>
<dbReference type="PANTHER" id="PTHR43226">
    <property type="entry name" value="XAA-PRO AMINOPEPTIDASE 3"/>
    <property type="match status" value="1"/>
</dbReference>
<dbReference type="AlphaFoldDB" id="A9WN21"/>
<dbReference type="SUPFAM" id="SSF53092">
    <property type="entry name" value="Creatinase/prolidase N-terminal domain"/>
    <property type="match status" value="1"/>
</dbReference>
<dbReference type="Gene3D" id="3.90.230.10">
    <property type="entry name" value="Creatinase/methionine aminopeptidase superfamily"/>
    <property type="match status" value="1"/>
</dbReference>
<evidence type="ECO:0000313" key="9">
    <source>
        <dbReference type="EMBL" id="ABY23543.1"/>
    </source>
</evidence>
<dbReference type="GO" id="GO:0070006">
    <property type="term" value="F:metalloaminopeptidase activity"/>
    <property type="evidence" value="ECO:0007669"/>
    <property type="project" value="InterPro"/>
</dbReference>
<evidence type="ECO:0000256" key="4">
    <source>
        <dbReference type="ARBA" id="ARBA00012574"/>
    </source>
</evidence>
<gene>
    <name evidence="9" type="ordered locus">RSal33209_1810</name>
</gene>
<dbReference type="GO" id="GO:0005829">
    <property type="term" value="C:cytosol"/>
    <property type="evidence" value="ECO:0007669"/>
    <property type="project" value="TreeGrafter"/>
</dbReference>
<evidence type="ECO:0000256" key="7">
    <source>
        <dbReference type="ARBA" id="ARBA00023211"/>
    </source>
</evidence>
<dbReference type="SUPFAM" id="SSF55920">
    <property type="entry name" value="Creatinase/aminopeptidase"/>
    <property type="match status" value="1"/>
</dbReference>
<dbReference type="PANTHER" id="PTHR43226:SF4">
    <property type="entry name" value="XAA-PRO AMINOPEPTIDASE 3"/>
    <property type="match status" value="1"/>
</dbReference>
<name>A9WN21_RENSM</name>
<proteinExistence type="inferred from homology"/>
<dbReference type="Proteomes" id="UP000002007">
    <property type="component" value="Chromosome"/>
</dbReference>
<dbReference type="InterPro" id="IPR000994">
    <property type="entry name" value="Pept_M24"/>
</dbReference>
<dbReference type="EC" id="3.4.11.9" evidence="4"/>
<keyword evidence="6 9" id="KW-0378">Hydrolase</keyword>
<dbReference type="MEROPS" id="M24.033"/>
<keyword evidence="5" id="KW-0479">Metal-binding</keyword>
<keyword evidence="9" id="KW-0031">Aminopeptidase</keyword>
<comment type="catalytic activity">
    <reaction evidence="1">
        <text>Release of any N-terminal amino acid, including proline, that is linked to proline, even from a dipeptide or tripeptide.</text>
        <dbReference type="EC" id="3.4.11.9"/>
    </reaction>
</comment>
<feature type="domain" description="Aminopeptidase P N-terminal" evidence="8">
    <location>
        <begin position="1"/>
        <end position="115"/>
    </location>
</feature>
<evidence type="ECO:0000256" key="3">
    <source>
        <dbReference type="ARBA" id="ARBA00008766"/>
    </source>
</evidence>
<dbReference type="SMART" id="SM01011">
    <property type="entry name" value="AMP_N"/>
    <property type="match status" value="1"/>
</dbReference>
<dbReference type="InterPro" id="IPR052433">
    <property type="entry name" value="X-Pro_dipept-like"/>
</dbReference>
<dbReference type="InterPro" id="IPR029149">
    <property type="entry name" value="Creatin/AminoP/Spt16_N"/>
</dbReference>
<protein>
    <recommendedName>
        <fullName evidence="4">Xaa-Pro aminopeptidase</fullName>
        <ecNumber evidence="4">3.4.11.9</ecNumber>
    </recommendedName>
</protein>
<evidence type="ECO:0000256" key="2">
    <source>
        <dbReference type="ARBA" id="ARBA00001936"/>
    </source>
</evidence>
<dbReference type="InterPro" id="IPR007865">
    <property type="entry name" value="Aminopep_P_N"/>
</dbReference>
<dbReference type="EMBL" id="CP000910">
    <property type="protein sequence ID" value="ABY23543.1"/>
    <property type="molecule type" value="Genomic_DNA"/>
</dbReference>
<evidence type="ECO:0000256" key="1">
    <source>
        <dbReference type="ARBA" id="ARBA00001424"/>
    </source>
</evidence>
<sequence>MLVIASGVAPVRNDYEFRPNSDFYWLTGAAVEDAVIVLTPYPGGHEAILYVPKPYYPGHPKFFSDSAHGELWVGAAPGFLDWTQALDIPVKDVAELELNAGTNTLVAGTMGPERQWNRGLAISAQLQRTLSELRLVKDTWELGQMRSAVAHTVDGLTAVAKEIPTAINELGERWLQGTFDRFARSYGNGPGYRTIVGSGKHAPTLHWTRCDGPVLERELLLLDMGVEGNSFYTADVTRTLPASGTFSEVQLRVHDLVEKAHRAGLAQVRPGNFFSDFHHAAMQVIA</sequence>
<dbReference type="STRING" id="288705.RSal33209_1810"/>
<evidence type="ECO:0000256" key="6">
    <source>
        <dbReference type="ARBA" id="ARBA00022801"/>
    </source>
</evidence>
<organism evidence="9 10">
    <name type="scientific">Renibacterium salmoninarum (strain ATCC 33209 / DSM 20767 / JCM 11484 / NBRC 15589 / NCIMB 2235)</name>
    <dbReference type="NCBI Taxonomy" id="288705"/>
    <lineage>
        <taxon>Bacteria</taxon>
        <taxon>Bacillati</taxon>
        <taxon>Actinomycetota</taxon>
        <taxon>Actinomycetes</taxon>
        <taxon>Micrococcales</taxon>
        <taxon>Micrococcaceae</taxon>
        <taxon>Renibacterium</taxon>
    </lineage>
</organism>
<dbReference type="KEGG" id="rsa:RSal33209_1810"/>
<keyword evidence="10" id="KW-1185">Reference proteome</keyword>
<dbReference type="HOGENOM" id="CLU_972785_0_0_11"/>
<dbReference type="GO" id="GO:0006508">
    <property type="term" value="P:proteolysis"/>
    <property type="evidence" value="ECO:0007669"/>
    <property type="project" value="TreeGrafter"/>
</dbReference>
<comment type="similarity">
    <text evidence="3">Belongs to the peptidase M24B family.</text>
</comment>
<dbReference type="Pfam" id="PF05195">
    <property type="entry name" value="AMP_N"/>
    <property type="match status" value="1"/>
</dbReference>